<feature type="compositionally biased region" description="Polar residues" evidence="3">
    <location>
        <begin position="56"/>
        <end position="66"/>
    </location>
</feature>
<dbReference type="CDD" id="cd04496">
    <property type="entry name" value="SSB_OBF"/>
    <property type="match status" value="1"/>
</dbReference>
<comment type="caution">
    <text evidence="4">The sequence shown here is derived from an EMBL/GenBank/DDBJ whole genome shotgun (WGS) entry which is preliminary data.</text>
</comment>
<dbReference type="InterPro" id="IPR012340">
    <property type="entry name" value="NA-bd_OB-fold"/>
</dbReference>
<accession>A0AAJ4XR51</accession>
<evidence type="ECO:0000256" key="3">
    <source>
        <dbReference type="SAM" id="MobiDB-lite"/>
    </source>
</evidence>
<evidence type="ECO:0008006" key="6">
    <source>
        <dbReference type="Google" id="ProtNLM"/>
    </source>
</evidence>
<evidence type="ECO:0000313" key="5">
    <source>
        <dbReference type="Proteomes" id="UP001294444"/>
    </source>
</evidence>
<reference evidence="4" key="1">
    <citation type="submission" date="2023-10" db="EMBL/GenBank/DDBJ databases">
        <authorList>
            <person name="Guldener U."/>
        </authorList>
    </citation>
    <scope>NUCLEOTIDE SEQUENCE</scope>
    <source>
        <strain evidence="4">Mp4</strain>
    </source>
</reference>
<gene>
    <name evidence="4" type="ORF">MEPE_05076</name>
</gene>
<evidence type="ECO:0000313" key="4">
    <source>
        <dbReference type="EMBL" id="SNX86367.1"/>
    </source>
</evidence>
<feature type="region of interest" description="Disordered" evidence="3">
    <location>
        <begin position="53"/>
        <end position="78"/>
    </location>
</feature>
<proteinExistence type="predicted"/>
<dbReference type="GO" id="GO:0003697">
    <property type="term" value="F:single-stranded DNA binding"/>
    <property type="evidence" value="ECO:0007669"/>
    <property type="project" value="InterPro"/>
</dbReference>
<dbReference type="Gene3D" id="2.40.50.140">
    <property type="entry name" value="Nucleic acid-binding proteins"/>
    <property type="match status" value="1"/>
</dbReference>
<dbReference type="SUPFAM" id="SSF50249">
    <property type="entry name" value="Nucleic acid-binding proteins"/>
    <property type="match status" value="1"/>
</dbReference>
<dbReference type="Proteomes" id="UP001294444">
    <property type="component" value="Unassembled WGS sequence"/>
</dbReference>
<evidence type="ECO:0000256" key="1">
    <source>
        <dbReference type="ARBA" id="ARBA00023125"/>
    </source>
</evidence>
<dbReference type="AlphaFoldDB" id="A0AAJ4XR51"/>
<evidence type="ECO:0000256" key="2">
    <source>
        <dbReference type="PROSITE-ProRule" id="PRU00252"/>
    </source>
</evidence>
<name>A0AAJ4XR51_9BASI</name>
<sequence length="145" mass="16309">MFAMNSTSQTLRSGARMLSTTAMRNDLARMQVLGRLAADPELKTTKNGKDYVRYTVATSDPPTSGPTEDGERPPTTTSYHKFYVFGERGVERMRNIKKGYRVLVDAEFRIERQPAQQEGEQSKEMLLALHRGIQVISKPREAGEA</sequence>
<protein>
    <recommendedName>
        <fullName evidence="6">Nucleic acid-binding protein</fullName>
    </recommendedName>
</protein>
<dbReference type="InterPro" id="IPR000424">
    <property type="entry name" value="Primosome_PriB/ssb"/>
</dbReference>
<dbReference type="Pfam" id="PF00436">
    <property type="entry name" value="SSB"/>
    <property type="match status" value="1"/>
</dbReference>
<dbReference type="PROSITE" id="PS50935">
    <property type="entry name" value="SSB"/>
    <property type="match status" value="1"/>
</dbReference>
<dbReference type="EMBL" id="OAPG01000014">
    <property type="protein sequence ID" value="SNX86367.1"/>
    <property type="molecule type" value="Genomic_DNA"/>
</dbReference>
<keyword evidence="5" id="KW-1185">Reference proteome</keyword>
<keyword evidence="1 2" id="KW-0238">DNA-binding</keyword>
<organism evidence="4 5">
    <name type="scientific">Melanopsichium pennsylvanicum</name>
    <dbReference type="NCBI Taxonomy" id="63383"/>
    <lineage>
        <taxon>Eukaryota</taxon>
        <taxon>Fungi</taxon>
        <taxon>Dikarya</taxon>
        <taxon>Basidiomycota</taxon>
        <taxon>Ustilaginomycotina</taxon>
        <taxon>Ustilaginomycetes</taxon>
        <taxon>Ustilaginales</taxon>
        <taxon>Ustilaginaceae</taxon>
        <taxon>Melanopsichium</taxon>
    </lineage>
</organism>